<dbReference type="PANTHER" id="PTHR36050:SF1">
    <property type="entry name" value="O-FUCOSYLTRANSFERASE 30"/>
    <property type="match status" value="1"/>
</dbReference>
<keyword evidence="5" id="KW-1133">Transmembrane helix</keyword>
<dbReference type="PANTHER" id="PTHR36050">
    <property type="entry name" value="O-FUCOSYLTRANSFERASE 30"/>
    <property type="match status" value="1"/>
</dbReference>
<protein>
    <recommendedName>
        <fullName evidence="8">O-fucosyltransferase family protein</fullName>
    </recommendedName>
</protein>
<evidence type="ECO:0000313" key="7">
    <source>
        <dbReference type="Proteomes" id="UP000807716"/>
    </source>
</evidence>
<evidence type="ECO:0000256" key="1">
    <source>
        <dbReference type="ARBA" id="ARBA00022679"/>
    </source>
</evidence>
<dbReference type="Proteomes" id="UP000807716">
    <property type="component" value="Unassembled WGS sequence"/>
</dbReference>
<feature type="region of interest" description="Disordered" evidence="4">
    <location>
        <begin position="348"/>
        <end position="407"/>
    </location>
</feature>
<name>A0A9P6Q3Z3_9FUNG</name>
<proteinExistence type="predicted"/>
<evidence type="ECO:0000256" key="4">
    <source>
        <dbReference type="SAM" id="MobiDB-lite"/>
    </source>
</evidence>
<dbReference type="Pfam" id="PF10250">
    <property type="entry name" value="O-FucT"/>
    <property type="match status" value="1"/>
</dbReference>
<keyword evidence="5" id="KW-0812">Transmembrane</keyword>
<dbReference type="Gene3D" id="3.40.50.11350">
    <property type="match status" value="1"/>
</dbReference>
<keyword evidence="1" id="KW-0808">Transferase</keyword>
<evidence type="ECO:0000256" key="2">
    <source>
        <dbReference type="ARBA" id="ARBA00023253"/>
    </source>
</evidence>
<evidence type="ECO:0000256" key="5">
    <source>
        <dbReference type="SAM" id="Phobius"/>
    </source>
</evidence>
<gene>
    <name evidence="6" type="ORF">DFQ27_003691</name>
</gene>
<feature type="compositionally biased region" description="Low complexity" evidence="4">
    <location>
        <begin position="371"/>
        <end position="394"/>
    </location>
</feature>
<keyword evidence="5" id="KW-0472">Membrane</keyword>
<feature type="transmembrane region" description="Helical" evidence="5">
    <location>
        <begin position="7"/>
        <end position="26"/>
    </location>
</feature>
<dbReference type="CDD" id="cd11296">
    <property type="entry name" value="O-FucT_like"/>
    <property type="match status" value="1"/>
</dbReference>
<organism evidence="6 7">
    <name type="scientific">Actinomortierella ambigua</name>
    <dbReference type="NCBI Taxonomy" id="1343610"/>
    <lineage>
        <taxon>Eukaryota</taxon>
        <taxon>Fungi</taxon>
        <taxon>Fungi incertae sedis</taxon>
        <taxon>Mucoromycota</taxon>
        <taxon>Mortierellomycotina</taxon>
        <taxon>Mortierellomycetes</taxon>
        <taxon>Mortierellales</taxon>
        <taxon>Mortierellaceae</taxon>
        <taxon>Actinomortierella</taxon>
    </lineage>
</organism>
<keyword evidence="3" id="KW-0119">Carbohydrate metabolism</keyword>
<dbReference type="AlphaFoldDB" id="A0A9P6Q3Z3"/>
<evidence type="ECO:0000256" key="3">
    <source>
        <dbReference type="ARBA" id="ARBA00023277"/>
    </source>
</evidence>
<dbReference type="OrthoDB" id="1882547at2759"/>
<comment type="caution">
    <text evidence="6">The sequence shown here is derived from an EMBL/GenBank/DDBJ whole genome shotgun (WGS) entry which is preliminary data.</text>
</comment>
<accession>A0A9P6Q3Z3</accession>
<dbReference type="EMBL" id="JAAAJB010000259">
    <property type="protein sequence ID" value="KAG0260142.1"/>
    <property type="molecule type" value="Genomic_DNA"/>
</dbReference>
<evidence type="ECO:0000313" key="6">
    <source>
        <dbReference type="EMBL" id="KAG0260142.1"/>
    </source>
</evidence>
<keyword evidence="2" id="KW-0294">Fucose metabolism</keyword>
<dbReference type="InterPro" id="IPR019378">
    <property type="entry name" value="GDP-Fuc_O-FucTrfase"/>
</dbReference>
<keyword evidence="7" id="KW-1185">Reference proteome</keyword>
<reference evidence="6" key="1">
    <citation type="journal article" date="2020" name="Fungal Divers.">
        <title>Resolving the Mortierellaceae phylogeny through synthesis of multi-gene phylogenetics and phylogenomics.</title>
        <authorList>
            <person name="Vandepol N."/>
            <person name="Liber J."/>
            <person name="Desiro A."/>
            <person name="Na H."/>
            <person name="Kennedy M."/>
            <person name="Barry K."/>
            <person name="Grigoriev I.V."/>
            <person name="Miller A.N."/>
            <person name="O'Donnell K."/>
            <person name="Stajich J.E."/>
            <person name="Bonito G."/>
        </authorList>
    </citation>
    <scope>NUCLEOTIDE SEQUENCE</scope>
    <source>
        <strain evidence="6">BC1065</strain>
    </source>
</reference>
<evidence type="ECO:0008006" key="8">
    <source>
        <dbReference type="Google" id="ProtNLM"/>
    </source>
</evidence>
<sequence>MIQPRRLTIVVIVVSNLIMVLFYLALSSLSLHEAPNDDPRTASLHGQGNANYEETKGRISIPTYDPNERYLAYLPHAGFHNQRISLENAFLLAKYLNRTLLVPPVFLGPATEWRPFEILLRRIQLQTKRGLDHCNKIHKYDPLPAECLNYYSWTLVEWEFFYDMEKIRRHQPFKLRKDHSWSWMETHLGIDRHKDVYITQDRAHYDYQIFDDPNSTTPLNKERYLRRLELKELVDRPERVLHMGSMFATGRVMAELPQHKEYQQFLRRTMILNTPILVKTSDTIVHKLGGLGTFIGLHVRVGDGMFVGPAPRNIAAMFKQLVNLTGIVPMEEMVAVAAAADSNTPGAIKKELPELSSSSNAAAQLEQPRHGLGTATAGPGSSGSESGALSSNSAKAVTREGGRVPRPPRLTVQQCMALKHQGGKYTTIYIATDGMYPRKNMLFRQLFAHFPCIFTLDDFIAEDLKELKELRNTDGVGLGRDLIPMVDAVVSAKGRYFMGTPKSTFSTYVSKQLHPAFVEHLYDKDGNPVLASSRS</sequence>